<dbReference type="SUPFAM" id="SSF47005">
    <property type="entry name" value="Peripheral subunit-binding domain of 2-oxo acid dehydrogenase complex"/>
    <property type="match status" value="1"/>
</dbReference>
<feature type="domain" description="Lipoyl-binding" evidence="8">
    <location>
        <begin position="3"/>
        <end position="78"/>
    </location>
</feature>
<dbReference type="EMBL" id="BMLN01000013">
    <property type="protein sequence ID" value="GGO07178.1"/>
    <property type="molecule type" value="Genomic_DNA"/>
</dbReference>
<evidence type="ECO:0000313" key="10">
    <source>
        <dbReference type="EMBL" id="GGO07178.1"/>
    </source>
</evidence>
<dbReference type="InterPro" id="IPR000089">
    <property type="entry name" value="Biotin_lipoyl"/>
</dbReference>
<comment type="cofactor">
    <cofactor evidence="1 6">
        <name>(R)-lipoate</name>
        <dbReference type="ChEBI" id="CHEBI:83088"/>
    </cofactor>
</comment>
<dbReference type="Pfam" id="PF00198">
    <property type="entry name" value="2-oxoacid_dh"/>
    <property type="match status" value="1"/>
</dbReference>
<evidence type="ECO:0000259" key="9">
    <source>
        <dbReference type="PROSITE" id="PS51826"/>
    </source>
</evidence>
<feature type="compositionally biased region" description="Low complexity" evidence="7">
    <location>
        <begin position="222"/>
        <end position="240"/>
    </location>
</feature>
<evidence type="ECO:0000256" key="5">
    <source>
        <dbReference type="ARBA" id="ARBA00023315"/>
    </source>
</evidence>
<dbReference type="InterPro" id="IPR011053">
    <property type="entry name" value="Single_hybrid_motif"/>
</dbReference>
<evidence type="ECO:0000313" key="11">
    <source>
        <dbReference type="Proteomes" id="UP000606653"/>
    </source>
</evidence>
<dbReference type="InterPro" id="IPR050743">
    <property type="entry name" value="2-oxoacid_DH_E2_comp"/>
</dbReference>
<dbReference type="InterPro" id="IPR001078">
    <property type="entry name" value="2-oxoacid_DH_actylTfrase"/>
</dbReference>
<accession>A0ABQ2LB47</accession>
<sequence length="563" mass="59156">MAKFEYKFPELGEGLHEGEIVKMHIKVGDKVTDDDVIMEVQNDKAVVEVPCPVNGTVLEVRVGDGQTCHVGEVVAIIDAEGELPEGSEPEPGPQADAAQESDAQIGGVDTTSSPATADPSASQGSSQASGGNKFAYKFPELGEGLHEGEIVKMHIKVGDKVTDDDIIMEVQNDKAVVEVPCPVNGTVVEVRVADGETHHVGDIVAIIAVEGEMPEGSESIEESAPAAEAKAPVSAPAAASTSGSNREVLATPSVRKFAREEGVDLGQVQGSGKNGKISREDVENFKKNGGQAPAAAASAPAETVAPAAAKSEVSVKAAAPAPAVSASSAAADEERVPFKGIRKAISNAMVKSAYTAPHVTIMDEVDVTELVAFRTRMKPLAEKKGIKVTYLPFIVKALVAAVREFPALNASIDEVNNEIVYKKHYDIGIATDTENGLIVPVVKDADRKSVFKIAESISDLAKRGRDGKLSPNEMRGSTISITNIGSAGGMFFTPIINYPEVAILGTGRISEKAIVRNGEIVAAPMMALSLSFDHRLIDGATAQNCMNYLKSLLANPELMVMEV</sequence>
<dbReference type="PROSITE" id="PS51826">
    <property type="entry name" value="PSBD"/>
    <property type="match status" value="1"/>
</dbReference>
<dbReference type="Pfam" id="PF02817">
    <property type="entry name" value="E3_binding"/>
    <property type="match status" value="1"/>
</dbReference>
<keyword evidence="3 6" id="KW-0808">Transferase</keyword>
<comment type="similarity">
    <text evidence="2 6">Belongs to the 2-oxoacid dehydrogenase family.</text>
</comment>
<dbReference type="Gene3D" id="4.10.320.10">
    <property type="entry name" value="E3-binding domain"/>
    <property type="match status" value="1"/>
</dbReference>
<dbReference type="PROSITE" id="PS00189">
    <property type="entry name" value="LIPOYL"/>
    <property type="match status" value="2"/>
</dbReference>
<keyword evidence="5 6" id="KW-0012">Acyltransferase</keyword>
<keyword evidence="11" id="KW-1185">Reference proteome</keyword>
<evidence type="ECO:0000256" key="6">
    <source>
        <dbReference type="RuleBase" id="RU003423"/>
    </source>
</evidence>
<evidence type="ECO:0000259" key="8">
    <source>
        <dbReference type="PROSITE" id="PS50968"/>
    </source>
</evidence>
<reference evidence="11" key="1">
    <citation type="journal article" date="2019" name="Int. J. Syst. Evol. Microbiol.">
        <title>The Global Catalogue of Microorganisms (GCM) 10K type strain sequencing project: providing services to taxonomists for standard genome sequencing and annotation.</title>
        <authorList>
            <consortium name="The Broad Institute Genomics Platform"/>
            <consortium name="The Broad Institute Genome Sequencing Center for Infectious Disease"/>
            <person name="Wu L."/>
            <person name="Ma J."/>
        </authorList>
    </citation>
    <scope>NUCLEOTIDE SEQUENCE [LARGE SCALE GENOMIC DNA]</scope>
    <source>
        <strain evidence="11">CGMCC 1.6964</strain>
    </source>
</reference>
<comment type="caution">
    <text evidence="10">The sequence shown here is derived from an EMBL/GenBank/DDBJ whole genome shotgun (WGS) entry which is preliminary data.</text>
</comment>
<protein>
    <recommendedName>
        <fullName evidence="6">Dihydrolipoamide acetyltransferase component of pyruvate dehydrogenase complex</fullName>
        <ecNumber evidence="6">2.3.1.-</ecNumber>
    </recommendedName>
</protein>
<gene>
    <name evidence="10" type="primary">pdhC</name>
    <name evidence="10" type="ORF">GCM10010969_35460</name>
</gene>
<keyword evidence="10" id="KW-0670">Pyruvate</keyword>
<dbReference type="InterPro" id="IPR036625">
    <property type="entry name" value="E3-bd_dom_sf"/>
</dbReference>
<dbReference type="Proteomes" id="UP000606653">
    <property type="component" value="Unassembled WGS sequence"/>
</dbReference>
<evidence type="ECO:0000256" key="3">
    <source>
        <dbReference type="ARBA" id="ARBA00022679"/>
    </source>
</evidence>
<dbReference type="SUPFAM" id="SSF51230">
    <property type="entry name" value="Single hybrid motif"/>
    <property type="match status" value="2"/>
</dbReference>
<dbReference type="CDD" id="cd06849">
    <property type="entry name" value="lipoyl_domain"/>
    <property type="match status" value="2"/>
</dbReference>
<dbReference type="InterPro" id="IPR003016">
    <property type="entry name" value="2-oxoA_DH_lipoyl-BS"/>
</dbReference>
<evidence type="ECO:0000256" key="1">
    <source>
        <dbReference type="ARBA" id="ARBA00001938"/>
    </source>
</evidence>
<evidence type="ECO:0000256" key="2">
    <source>
        <dbReference type="ARBA" id="ARBA00007317"/>
    </source>
</evidence>
<feature type="domain" description="Lipoyl-binding" evidence="8">
    <location>
        <begin position="133"/>
        <end position="208"/>
    </location>
</feature>
<keyword evidence="4 6" id="KW-0450">Lipoyl</keyword>
<dbReference type="Gene3D" id="3.30.559.10">
    <property type="entry name" value="Chloramphenicol acetyltransferase-like domain"/>
    <property type="match status" value="1"/>
</dbReference>
<evidence type="ECO:0000256" key="7">
    <source>
        <dbReference type="SAM" id="MobiDB-lite"/>
    </source>
</evidence>
<feature type="domain" description="Peripheral subunit-binding (PSBD)" evidence="9">
    <location>
        <begin position="249"/>
        <end position="286"/>
    </location>
</feature>
<dbReference type="PANTHER" id="PTHR43178">
    <property type="entry name" value="DIHYDROLIPOAMIDE ACETYLTRANSFERASE COMPONENT OF PYRUVATE DEHYDROGENASE COMPLEX"/>
    <property type="match status" value="1"/>
</dbReference>
<dbReference type="PANTHER" id="PTHR43178:SF5">
    <property type="entry name" value="LIPOAMIDE ACYLTRANSFERASE COMPONENT OF BRANCHED-CHAIN ALPHA-KETO ACID DEHYDROGENASE COMPLEX, MITOCHONDRIAL"/>
    <property type="match status" value="1"/>
</dbReference>
<dbReference type="RefSeq" id="WP_018977662.1">
    <property type="nucleotide sequence ID" value="NZ_BMLN01000013.1"/>
</dbReference>
<dbReference type="SUPFAM" id="SSF52777">
    <property type="entry name" value="CoA-dependent acyltransferases"/>
    <property type="match status" value="1"/>
</dbReference>
<evidence type="ECO:0000256" key="4">
    <source>
        <dbReference type="ARBA" id="ARBA00022823"/>
    </source>
</evidence>
<dbReference type="InterPro" id="IPR004167">
    <property type="entry name" value="PSBD"/>
</dbReference>
<name>A0ABQ2LB47_9BACL</name>
<feature type="region of interest" description="Disordered" evidence="7">
    <location>
        <begin position="214"/>
        <end position="253"/>
    </location>
</feature>
<dbReference type="EC" id="2.3.1.-" evidence="6"/>
<dbReference type="Pfam" id="PF00364">
    <property type="entry name" value="Biotin_lipoyl"/>
    <property type="match status" value="2"/>
</dbReference>
<proteinExistence type="inferred from homology"/>
<feature type="region of interest" description="Disordered" evidence="7">
    <location>
        <begin position="83"/>
        <end position="131"/>
    </location>
</feature>
<organism evidence="10 11">
    <name type="scientific">Saccharibacillus kuerlensis</name>
    <dbReference type="NCBI Taxonomy" id="459527"/>
    <lineage>
        <taxon>Bacteria</taxon>
        <taxon>Bacillati</taxon>
        <taxon>Bacillota</taxon>
        <taxon>Bacilli</taxon>
        <taxon>Bacillales</taxon>
        <taxon>Paenibacillaceae</taxon>
        <taxon>Saccharibacillus</taxon>
    </lineage>
</organism>
<dbReference type="InterPro" id="IPR023213">
    <property type="entry name" value="CAT-like_dom_sf"/>
</dbReference>
<feature type="compositionally biased region" description="Low complexity" evidence="7">
    <location>
        <begin position="109"/>
        <end position="131"/>
    </location>
</feature>
<dbReference type="PROSITE" id="PS50968">
    <property type="entry name" value="BIOTINYL_LIPOYL"/>
    <property type="match status" value="2"/>
</dbReference>
<dbReference type="Gene3D" id="2.40.50.100">
    <property type="match status" value="2"/>
</dbReference>